<dbReference type="PANTHER" id="PTHR43318:SF1">
    <property type="entry name" value="POLYSACCHARIDE BIOSYNTHESIS PROTEIN EPSC-RELATED"/>
    <property type="match status" value="1"/>
</dbReference>
<dbReference type="EMBL" id="FAXC01000135">
    <property type="protein sequence ID" value="CUV08872.1"/>
    <property type="molecule type" value="Genomic_DNA"/>
</dbReference>
<evidence type="ECO:0000256" key="1">
    <source>
        <dbReference type="ARBA" id="ARBA00007430"/>
    </source>
</evidence>
<dbReference type="InterPro" id="IPR051203">
    <property type="entry name" value="Polysaccharide_Synthase-Rel"/>
</dbReference>
<keyword evidence="2" id="KW-0472">Membrane</keyword>
<name>A0A160VF05_9ZZZZ</name>
<proteinExistence type="inferred from homology"/>
<feature type="transmembrane region" description="Helical" evidence="2">
    <location>
        <begin position="79"/>
        <end position="100"/>
    </location>
</feature>
<keyword evidence="2" id="KW-1133">Transmembrane helix</keyword>
<accession>A0A160VF05</accession>
<dbReference type="EC" id="4.2.1.-" evidence="4"/>
<protein>
    <submittedName>
        <fullName evidence="4">UDP-N-acetylglucosamine 4,6-dehydratase</fullName>
        <ecNumber evidence="4">4.2.1.-</ecNumber>
    </submittedName>
</protein>
<feature type="transmembrane region" description="Helical" evidence="2">
    <location>
        <begin position="46"/>
        <end position="67"/>
    </location>
</feature>
<dbReference type="SUPFAM" id="SSF51735">
    <property type="entry name" value="NAD(P)-binding Rossmann-fold domains"/>
    <property type="match status" value="2"/>
</dbReference>
<evidence type="ECO:0000259" key="3">
    <source>
        <dbReference type="Pfam" id="PF02719"/>
    </source>
</evidence>
<keyword evidence="2" id="KW-0812">Transmembrane</keyword>
<feature type="domain" description="Polysaccharide biosynthesis protein CapD-like" evidence="3">
    <location>
        <begin position="291"/>
        <end position="576"/>
    </location>
</feature>
<evidence type="ECO:0000313" key="4">
    <source>
        <dbReference type="EMBL" id="CUV08872.1"/>
    </source>
</evidence>
<sequence>MANRITEKRRSYLIVIYDIMMIVASLLLAFSLRYDFRIPITSYSGLGGYLLWALPVKLSVFYLFGLYRGMYRYTSIWDLVNVGKATVIAALIINSVFLIVPLFRVIPPAILFLDFILTAGLIALVRLSVRMYFSRVVVAVPKRRKEELGITRLLLLGAGDTGEKIARDILSNFIDDYRIVGFLDDNLEKIGSSIHGIPVIDRIATLNKLALDFDEILITAPNTTGDSLRRIIDLCKTSGKRFKTVPSLNEVINKDISVESIRDVSYMDLLGREEVQLDINAIEKLIKGKRILISGAGGSIGSELVRQCLEYDPGSLILLDNSEQNLFTIEQEIAFIEKKTLVRSVLANIRDKNLLQNTFQEYRPQVVIHAAAYKHVPMQELHPWSAVSTNVMGTLNLVQLAQTYNTEKFVLVSTDKAVHPVNIMGATKRLAEKVIQSIEEIENSSIFLAVRFGNVIGSSGSVIPIFQNQINRGGPLTITHPEMSRYFMSIPEAAQLTLQAGAMGDTTGQIFLLDMGKAVKIKDMAYDLIRLSGLEPEKDIPIIYTGLRPGEKLYEELISKEEKAEGTDHKKIMLVQHGAHNMPWQLMQREIQSLMDISLKLDPDAIKRKLQHLIPDYTPQDFYALGKDLDLDVTSVTGEA</sequence>
<dbReference type="CDD" id="cd05237">
    <property type="entry name" value="UDP_invert_4-6DH_SDR_e"/>
    <property type="match status" value="1"/>
</dbReference>
<feature type="transmembrane region" description="Helical" evidence="2">
    <location>
        <begin position="106"/>
        <end position="125"/>
    </location>
</feature>
<gene>
    <name evidence="4" type="ORF">MGWOODY_Mmi160</name>
</gene>
<dbReference type="PANTHER" id="PTHR43318">
    <property type="entry name" value="UDP-N-ACETYLGLUCOSAMINE 4,6-DEHYDRATASE"/>
    <property type="match status" value="1"/>
</dbReference>
<feature type="transmembrane region" description="Helical" evidence="2">
    <location>
        <begin position="12"/>
        <end position="34"/>
    </location>
</feature>
<evidence type="ECO:0000256" key="2">
    <source>
        <dbReference type="SAM" id="Phobius"/>
    </source>
</evidence>
<dbReference type="AlphaFoldDB" id="A0A160VF05"/>
<keyword evidence="4" id="KW-0456">Lyase</keyword>
<reference evidence="4" key="1">
    <citation type="submission" date="2015-10" db="EMBL/GenBank/DDBJ databases">
        <authorList>
            <person name="Gilbert D.G."/>
        </authorList>
    </citation>
    <scope>NUCLEOTIDE SEQUENCE</scope>
</reference>
<dbReference type="GO" id="GO:0016829">
    <property type="term" value="F:lyase activity"/>
    <property type="evidence" value="ECO:0007669"/>
    <property type="project" value="UniProtKB-KW"/>
</dbReference>
<dbReference type="Pfam" id="PF13727">
    <property type="entry name" value="CoA_binding_3"/>
    <property type="match status" value="1"/>
</dbReference>
<comment type="similarity">
    <text evidence="1">Belongs to the polysaccharide synthase family.</text>
</comment>
<dbReference type="Pfam" id="PF02719">
    <property type="entry name" value="Polysacc_synt_2"/>
    <property type="match status" value="1"/>
</dbReference>
<organism evidence="4">
    <name type="scientific">hydrothermal vent metagenome</name>
    <dbReference type="NCBI Taxonomy" id="652676"/>
    <lineage>
        <taxon>unclassified sequences</taxon>
        <taxon>metagenomes</taxon>
        <taxon>ecological metagenomes</taxon>
    </lineage>
</organism>
<dbReference type="InterPro" id="IPR036291">
    <property type="entry name" value="NAD(P)-bd_dom_sf"/>
</dbReference>
<dbReference type="InterPro" id="IPR003869">
    <property type="entry name" value="Polysac_CapD-like"/>
</dbReference>
<dbReference type="Gene3D" id="3.40.50.720">
    <property type="entry name" value="NAD(P)-binding Rossmann-like Domain"/>
    <property type="match status" value="2"/>
</dbReference>